<reference evidence="1" key="1">
    <citation type="submission" date="2023-03" db="EMBL/GenBank/DDBJ databases">
        <title>Andean soil-derived lignocellulolytic bacterial consortium as a source of novel taxa and putative plastic-active enzymes.</title>
        <authorList>
            <person name="Diaz-Garcia L."/>
            <person name="Chuvochina M."/>
            <person name="Feuerriegel G."/>
            <person name="Bunk B."/>
            <person name="Sproer C."/>
            <person name="Streit W.R."/>
            <person name="Rodriguez L.M."/>
            <person name="Overmann J."/>
            <person name="Jimenez D.J."/>
        </authorList>
    </citation>
    <scope>NUCLEOTIDE SEQUENCE</scope>
    <source>
        <strain evidence="1">MAG 833</strain>
    </source>
</reference>
<proteinExistence type="predicted"/>
<accession>A0AAJ5X3W8</accession>
<dbReference type="Proteomes" id="UP001213664">
    <property type="component" value="Chromosome"/>
</dbReference>
<evidence type="ECO:0000313" key="1">
    <source>
        <dbReference type="EMBL" id="WEK41534.1"/>
    </source>
</evidence>
<protein>
    <submittedName>
        <fullName evidence="1">Uncharacterized protein</fullName>
    </submittedName>
</protein>
<organism evidence="1 2">
    <name type="scientific">Candidatus Brevundimonas colombiensis</name>
    <dbReference type="NCBI Taxonomy" id="3121376"/>
    <lineage>
        <taxon>Bacteria</taxon>
        <taxon>Pseudomonadati</taxon>
        <taxon>Pseudomonadota</taxon>
        <taxon>Alphaproteobacteria</taxon>
        <taxon>Caulobacterales</taxon>
        <taxon>Caulobacteraceae</taxon>
        <taxon>Brevundimonas</taxon>
    </lineage>
</organism>
<name>A0AAJ5X3W8_9CAUL</name>
<dbReference type="AlphaFoldDB" id="A0AAJ5X3W8"/>
<evidence type="ECO:0000313" key="2">
    <source>
        <dbReference type="Proteomes" id="UP001213664"/>
    </source>
</evidence>
<gene>
    <name evidence="1" type="ORF">P0Y50_05835</name>
</gene>
<sequence length="73" mass="8439">MCRWDAMTPHALIFPRTCNTSDRRTIRWFECELIDETGARRVLDQAFFSLGEAKSWASAQGYPVDEADARNTR</sequence>
<dbReference type="EMBL" id="CP119326">
    <property type="protein sequence ID" value="WEK41534.1"/>
    <property type="molecule type" value="Genomic_DNA"/>
</dbReference>